<reference evidence="1 2" key="1">
    <citation type="submission" date="2021-01" db="EMBL/GenBank/DDBJ databases">
        <title>Prevotella A2931 sp. nov.</title>
        <authorList>
            <person name="Buhl M."/>
            <person name="Oberhettinger P."/>
        </authorList>
    </citation>
    <scope>NUCLEOTIDE SEQUENCE [LARGE SCALE GENOMIC DNA]</scope>
    <source>
        <strain evidence="1 2">A2931</strain>
    </source>
</reference>
<accession>A0ABS3M234</accession>
<evidence type="ECO:0000313" key="1">
    <source>
        <dbReference type="EMBL" id="MBO1362185.1"/>
    </source>
</evidence>
<protein>
    <submittedName>
        <fullName evidence="1">Uncharacterized protein</fullName>
    </submittedName>
</protein>
<keyword evidence="2" id="KW-1185">Reference proteome</keyword>
<dbReference type="EMBL" id="JAERMS010000001">
    <property type="protein sequence ID" value="MBO1362185.1"/>
    <property type="molecule type" value="Genomic_DNA"/>
</dbReference>
<name>A0ABS3M234_9BACT</name>
<gene>
    <name evidence="1" type="ORF">JHU38_00050</name>
</gene>
<proteinExistence type="predicted"/>
<evidence type="ECO:0000313" key="2">
    <source>
        <dbReference type="Proteomes" id="UP000664265"/>
    </source>
</evidence>
<organism evidence="1 2">
    <name type="scientific">Prevotella illustrans</name>
    <dbReference type="NCBI Taxonomy" id="2800387"/>
    <lineage>
        <taxon>Bacteria</taxon>
        <taxon>Pseudomonadati</taxon>
        <taxon>Bacteroidota</taxon>
        <taxon>Bacteroidia</taxon>
        <taxon>Bacteroidales</taxon>
        <taxon>Prevotellaceae</taxon>
        <taxon>Prevotella</taxon>
    </lineage>
</organism>
<sequence length="73" mass="8791">MKSPSQGGFILTNTNQAVTTLRNRSQLTGSYFKKKSEWSIQYNTTWRDSRKEYDNKEERFIGREYDIIRNQYD</sequence>
<dbReference type="RefSeq" id="WP_146156991.1">
    <property type="nucleotide sequence ID" value="NZ_JAERMS010000001.1"/>
</dbReference>
<comment type="caution">
    <text evidence="1">The sequence shown here is derived from an EMBL/GenBank/DDBJ whole genome shotgun (WGS) entry which is preliminary data.</text>
</comment>
<dbReference type="Proteomes" id="UP000664265">
    <property type="component" value="Unassembled WGS sequence"/>
</dbReference>